<protein>
    <recommendedName>
        <fullName evidence="2">Antitoxin</fullName>
    </recommendedName>
</protein>
<dbReference type="EMBL" id="QWKH01000027">
    <property type="protein sequence ID" value="NBI34431.1"/>
    <property type="molecule type" value="Genomic_DNA"/>
</dbReference>
<sequence length="109" mass="11791">MSHAASIIANIVPVSDFSHGKASSIFRRLGPTAPVTVVKNNRPIAVITTPEEFAYLSEAEENIVLLEMALERLESTEGKNAIPLDRAIESLGITEADLDAVPDSEIEFE</sequence>
<evidence type="ECO:0008006" key="2">
    <source>
        <dbReference type="Google" id="ProtNLM"/>
    </source>
</evidence>
<reference evidence="1" key="1">
    <citation type="submission" date="2018-08" db="EMBL/GenBank/DDBJ databases">
        <title>Murine metabolic-syndrome-specific gut microbial biobank.</title>
        <authorList>
            <person name="Liu C."/>
        </authorList>
    </citation>
    <scope>NUCLEOTIDE SEQUENCE [LARGE SCALE GENOMIC DNA]</scope>
    <source>
        <strain evidence="1">Z82</strain>
    </source>
</reference>
<name>A0A7C9P5J3_9BACT</name>
<comment type="caution">
    <text evidence="1">The sequence shown here is derived from an EMBL/GenBank/DDBJ whole genome shotgun (WGS) entry which is preliminary data.</text>
</comment>
<gene>
    <name evidence="1" type="ORF">D1639_05170</name>
</gene>
<proteinExistence type="predicted"/>
<accession>A0A7C9P5J3</accession>
<dbReference type="AlphaFoldDB" id="A0A7C9P5J3"/>
<organism evidence="1">
    <name type="scientific">Muribaculaceae bacterium Z82</name>
    <dbReference type="NCBI Taxonomy" id="2304548"/>
    <lineage>
        <taxon>Bacteria</taxon>
        <taxon>Pseudomonadati</taxon>
        <taxon>Bacteroidota</taxon>
        <taxon>Bacteroidia</taxon>
        <taxon>Bacteroidales</taxon>
        <taxon>Muribaculaceae</taxon>
    </lineage>
</organism>
<evidence type="ECO:0000313" key="1">
    <source>
        <dbReference type="EMBL" id="NBI34431.1"/>
    </source>
</evidence>